<feature type="binding site" evidence="6">
    <location>
        <position position="270"/>
    </location>
    <ligand>
        <name>NAD(+)</name>
        <dbReference type="ChEBI" id="CHEBI:57540"/>
    </ligand>
</feature>
<evidence type="ECO:0000256" key="3">
    <source>
        <dbReference type="ARBA" id="ARBA00022827"/>
    </source>
</evidence>
<evidence type="ECO:0000256" key="2">
    <source>
        <dbReference type="ARBA" id="ARBA00022630"/>
    </source>
</evidence>
<keyword evidence="6" id="KW-0520">NAD</keyword>
<dbReference type="RefSeq" id="WP_157568403.1">
    <property type="nucleotide sequence ID" value="NZ_WPIK01000014.1"/>
</dbReference>
<evidence type="ECO:0000256" key="6">
    <source>
        <dbReference type="PIRSR" id="PIRSR000350-3"/>
    </source>
</evidence>
<dbReference type="InterPro" id="IPR023753">
    <property type="entry name" value="FAD/NAD-binding_dom"/>
</dbReference>
<organism evidence="10 11">
    <name type="scientific">Mucilaginibacter arboris</name>
    <dbReference type="NCBI Taxonomy" id="2682090"/>
    <lineage>
        <taxon>Bacteria</taxon>
        <taxon>Pseudomonadati</taxon>
        <taxon>Bacteroidota</taxon>
        <taxon>Sphingobacteriia</taxon>
        <taxon>Sphingobacteriales</taxon>
        <taxon>Sphingobacteriaceae</taxon>
        <taxon>Mucilaginibacter</taxon>
    </lineage>
</organism>
<keyword evidence="2" id="KW-0285">Flavoprotein</keyword>
<evidence type="ECO:0000259" key="9">
    <source>
        <dbReference type="Pfam" id="PF07992"/>
    </source>
</evidence>
<dbReference type="PIRSF" id="PIRSF000350">
    <property type="entry name" value="Mercury_reductase_MerA"/>
    <property type="match status" value="1"/>
</dbReference>
<evidence type="ECO:0000313" key="10">
    <source>
        <dbReference type="EMBL" id="MVN22795.1"/>
    </source>
</evidence>
<dbReference type="Gene3D" id="3.50.50.60">
    <property type="entry name" value="FAD/NAD(P)-binding domain"/>
    <property type="match status" value="2"/>
</dbReference>
<dbReference type="InterPro" id="IPR016156">
    <property type="entry name" value="FAD/NAD-linked_Rdtase_dimer_sf"/>
</dbReference>
<dbReference type="PANTHER" id="PTHR43014:SF2">
    <property type="entry name" value="MERCURIC REDUCTASE"/>
    <property type="match status" value="1"/>
</dbReference>
<comment type="caution">
    <text evidence="10">The sequence shown here is derived from an EMBL/GenBank/DDBJ whole genome shotgun (WGS) entry which is preliminary data.</text>
</comment>
<comment type="cofactor">
    <cofactor evidence="6">
        <name>FAD</name>
        <dbReference type="ChEBI" id="CHEBI:57692"/>
    </cofactor>
    <text evidence="6">Binds 1 FAD per subunit.</text>
</comment>
<dbReference type="Proteomes" id="UP000462014">
    <property type="component" value="Unassembled WGS sequence"/>
</dbReference>
<evidence type="ECO:0000256" key="4">
    <source>
        <dbReference type="ARBA" id="ARBA00023002"/>
    </source>
</evidence>
<dbReference type="InterPro" id="IPR036188">
    <property type="entry name" value="FAD/NAD-bd_sf"/>
</dbReference>
<feature type="binding site" evidence="6">
    <location>
        <position position="202"/>
    </location>
    <ligand>
        <name>NAD(+)</name>
        <dbReference type="ChEBI" id="CHEBI:57540"/>
    </ligand>
</feature>
<protein>
    <submittedName>
        <fullName evidence="10">FAD-binding protein</fullName>
    </submittedName>
</protein>
<feature type="domain" description="Pyridine nucleotide-disulphide oxidoreductase dimerisation" evidence="8">
    <location>
        <begin position="346"/>
        <end position="453"/>
    </location>
</feature>
<feature type="binding site" evidence="6">
    <location>
        <position position="50"/>
    </location>
    <ligand>
        <name>FAD</name>
        <dbReference type="ChEBI" id="CHEBI:57692"/>
    </ligand>
</feature>
<dbReference type="Pfam" id="PF02852">
    <property type="entry name" value="Pyr_redox_dim"/>
    <property type="match status" value="1"/>
</dbReference>
<feature type="binding site" evidence="6">
    <location>
        <begin position="179"/>
        <end position="186"/>
    </location>
    <ligand>
        <name>NAD(+)</name>
        <dbReference type="ChEBI" id="CHEBI:57540"/>
    </ligand>
</feature>
<accession>A0A7K1SZQ5</accession>
<proteinExistence type="inferred from homology"/>
<keyword evidence="6" id="KW-0547">Nucleotide-binding</keyword>
<comment type="similarity">
    <text evidence="1">Belongs to the class-I pyridine nucleotide-disulfide oxidoreductase family.</text>
</comment>
<keyword evidence="11" id="KW-1185">Reference proteome</keyword>
<evidence type="ECO:0000313" key="11">
    <source>
        <dbReference type="Proteomes" id="UP000462014"/>
    </source>
</evidence>
<keyword evidence="3 6" id="KW-0274">FAD</keyword>
<keyword evidence="4" id="KW-0560">Oxidoreductase</keyword>
<evidence type="ECO:0000256" key="1">
    <source>
        <dbReference type="ARBA" id="ARBA00007532"/>
    </source>
</evidence>
<name>A0A7K1SZQ5_9SPHI</name>
<evidence type="ECO:0000259" key="8">
    <source>
        <dbReference type="Pfam" id="PF02852"/>
    </source>
</evidence>
<dbReference type="Gene3D" id="3.30.390.30">
    <property type="match status" value="1"/>
</dbReference>
<reference evidence="10 11" key="1">
    <citation type="submission" date="2019-12" db="EMBL/GenBank/DDBJ databases">
        <title>Mucilaginibacter sp. HMF7410 genome sequencing and assembly.</title>
        <authorList>
            <person name="Kang H."/>
            <person name="Cha I."/>
            <person name="Kim H."/>
            <person name="Joh K."/>
        </authorList>
    </citation>
    <scope>NUCLEOTIDE SEQUENCE [LARGE SCALE GENOMIC DNA]</scope>
    <source>
        <strain evidence="10 11">HMF7410</strain>
    </source>
</reference>
<dbReference type="AlphaFoldDB" id="A0A7K1SZQ5"/>
<dbReference type="FunFam" id="3.30.390.30:FF:000001">
    <property type="entry name" value="Dihydrolipoyl dehydrogenase"/>
    <property type="match status" value="1"/>
</dbReference>
<sequence length="461" mass="49927">MKIYDAIVIGSGQAGTPLAKKLAKAGKKTALIEKRFVGGTCVNDGCTPTKTLVASARAAFMAKRKDLGIDVSAYKVDFPAIMQRKNDIVEKSRDGGQKGLEETENLDLVFGDASFTGKKTLTVKLNAGGEEEFSAELIFIDTGAKTSIPKIEGLETVSYLTSTTILDLKEVPESMIIIGGNYIGLEFGQMFSRFGSKITILEKGKTIMSREDADVSEAVTQFLTEEGINIICGAETTKAEKTADGKITLTIKKEDNQQQITASHLLIAAGRSPQTEALNLEQTGVEVDEKGYIKVNDKLETTAAGIYALGDVKPGPAFTHIAYNDHLIVLKNLLENADLSIKGRPVPYCMFTDPQLGRIGLSENEVRKQGLDIKVAKLQMQHVARANEINEKKGFMKAVVDAKTDQILGATVLGYEGGEVMAVLQMAMQGKITAHQLRENIFAHPTLSESINNLFMSIEEA</sequence>
<dbReference type="EMBL" id="WPIK01000014">
    <property type="protein sequence ID" value="MVN22795.1"/>
    <property type="molecule type" value="Genomic_DNA"/>
</dbReference>
<dbReference type="PRINTS" id="PR00411">
    <property type="entry name" value="PNDRDTASEI"/>
</dbReference>
<dbReference type="PANTHER" id="PTHR43014">
    <property type="entry name" value="MERCURIC REDUCTASE"/>
    <property type="match status" value="1"/>
</dbReference>
<evidence type="ECO:0000256" key="5">
    <source>
        <dbReference type="PIRSR" id="PIRSR000350-2"/>
    </source>
</evidence>
<dbReference type="InterPro" id="IPR004099">
    <property type="entry name" value="Pyr_nucl-diS_OxRdtase_dimer"/>
</dbReference>
<feature type="disulfide bond" description="Redox-active" evidence="7">
    <location>
        <begin position="41"/>
        <end position="46"/>
    </location>
</feature>
<feature type="domain" description="FAD/NAD(P)-binding" evidence="9">
    <location>
        <begin position="4"/>
        <end position="323"/>
    </location>
</feature>
<dbReference type="GO" id="GO:0050660">
    <property type="term" value="F:flavin adenine dinucleotide binding"/>
    <property type="evidence" value="ECO:0007669"/>
    <property type="project" value="TreeGrafter"/>
</dbReference>
<feature type="active site" description="Proton acceptor" evidence="5">
    <location>
        <position position="444"/>
    </location>
</feature>
<dbReference type="GO" id="GO:0003955">
    <property type="term" value="F:NAD(P)H dehydrogenase (quinone) activity"/>
    <property type="evidence" value="ECO:0007669"/>
    <property type="project" value="TreeGrafter"/>
</dbReference>
<feature type="binding site" evidence="6">
    <location>
        <position position="311"/>
    </location>
    <ligand>
        <name>FAD</name>
        <dbReference type="ChEBI" id="CHEBI:57692"/>
    </ligand>
</feature>
<dbReference type="SUPFAM" id="SSF55424">
    <property type="entry name" value="FAD/NAD-linked reductases, dimerisation (C-terminal) domain"/>
    <property type="match status" value="1"/>
</dbReference>
<dbReference type="PRINTS" id="PR00368">
    <property type="entry name" value="FADPNR"/>
</dbReference>
<dbReference type="InterPro" id="IPR001100">
    <property type="entry name" value="Pyr_nuc-diS_OxRdtase"/>
</dbReference>
<dbReference type="Pfam" id="PF07992">
    <property type="entry name" value="Pyr_redox_2"/>
    <property type="match status" value="1"/>
</dbReference>
<dbReference type="SUPFAM" id="SSF51905">
    <property type="entry name" value="FAD/NAD(P)-binding domain"/>
    <property type="match status" value="1"/>
</dbReference>
<evidence type="ECO:0000256" key="7">
    <source>
        <dbReference type="PIRSR" id="PIRSR000350-4"/>
    </source>
</evidence>
<gene>
    <name evidence="10" type="ORF">GO621_14805</name>
</gene>